<keyword evidence="4" id="KW-1185">Reference proteome</keyword>
<feature type="compositionally biased region" description="Low complexity" evidence="1">
    <location>
        <begin position="163"/>
        <end position="172"/>
    </location>
</feature>
<dbReference type="PANTHER" id="PTHR28674">
    <property type="entry name" value="SIMILAR TO DNA SEGMENT, CHR 10, WAYNE STATE UNIVERSITY 102,-EXPRESSED"/>
    <property type="match status" value="1"/>
</dbReference>
<evidence type="ECO:0000313" key="3">
    <source>
        <dbReference type="EMBL" id="KAF6135150.1"/>
    </source>
</evidence>
<feature type="transmembrane region" description="Helical" evidence="2">
    <location>
        <begin position="77"/>
        <end position="96"/>
    </location>
</feature>
<organism evidence="3 4">
    <name type="scientific">Kingdonia uniflora</name>
    <dbReference type="NCBI Taxonomy" id="39325"/>
    <lineage>
        <taxon>Eukaryota</taxon>
        <taxon>Viridiplantae</taxon>
        <taxon>Streptophyta</taxon>
        <taxon>Embryophyta</taxon>
        <taxon>Tracheophyta</taxon>
        <taxon>Spermatophyta</taxon>
        <taxon>Magnoliopsida</taxon>
        <taxon>Ranunculales</taxon>
        <taxon>Circaeasteraceae</taxon>
        <taxon>Kingdonia</taxon>
    </lineage>
</organism>
<dbReference type="EMBL" id="JACGCM010002811">
    <property type="protein sequence ID" value="KAF6135150.1"/>
    <property type="molecule type" value="Genomic_DNA"/>
</dbReference>
<evidence type="ECO:0000256" key="1">
    <source>
        <dbReference type="SAM" id="MobiDB-lite"/>
    </source>
</evidence>
<evidence type="ECO:0000313" key="4">
    <source>
        <dbReference type="Proteomes" id="UP000541444"/>
    </source>
</evidence>
<comment type="caution">
    <text evidence="3">The sequence shown here is derived from an EMBL/GenBank/DDBJ whole genome shotgun (WGS) entry which is preliminary data.</text>
</comment>
<dbReference type="GO" id="GO:0000492">
    <property type="term" value="P:box C/D snoRNP assembly"/>
    <property type="evidence" value="ECO:0007669"/>
    <property type="project" value="InterPro"/>
</dbReference>
<protein>
    <submittedName>
        <fullName evidence="3">Uncharacterized protein</fullName>
    </submittedName>
</protein>
<accession>A0A7J7KXP9</accession>
<dbReference type="InterPro" id="IPR027921">
    <property type="entry name" value="NOPCHAP1"/>
</dbReference>
<dbReference type="OrthoDB" id="1112980at2759"/>
<dbReference type="AlphaFoldDB" id="A0A7J7KXP9"/>
<dbReference type="Proteomes" id="UP000541444">
    <property type="component" value="Unassembled WGS sequence"/>
</dbReference>
<evidence type="ECO:0000256" key="2">
    <source>
        <dbReference type="SAM" id="Phobius"/>
    </source>
</evidence>
<sequence>MGTEKKREEMGHESTSKDLLELEHKPDFMSSSLESKFLLLQKDPFAKRCKTPKPQSGGVTDDKKLVTTSIPRSQGKVLIFLLFNGFIIVGLREYLFHSPLTSVLGKVKDFLGVMAEANERLKQDPKDYDIEVLTGNEKEYIEMDLVLGVADLHTPEAVAAAESAISSSEGVAPRASKYSGSDTEESDDDDRSGDDCNVDGSGDEKTQSGGEPVETKSDTCNTRPKKRPNIVELP</sequence>
<feature type="region of interest" description="Disordered" evidence="1">
    <location>
        <begin position="163"/>
        <end position="234"/>
    </location>
</feature>
<proteinExistence type="predicted"/>
<gene>
    <name evidence="3" type="ORF">GIB67_035221</name>
</gene>
<dbReference type="GO" id="GO:0062064">
    <property type="term" value="F:box C/D methylation guide snoRNP complex binding"/>
    <property type="evidence" value="ECO:0007669"/>
    <property type="project" value="TreeGrafter"/>
</dbReference>
<feature type="region of interest" description="Disordered" evidence="1">
    <location>
        <begin position="1"/>
        <end position="23"/>
    </location>
</feature>
<feature type="compositionally biased region" description="Acidic residues" evidence="1">
    <location>
        <begin position="182"/>
        <end position="192"/>
    </location>
</feature>
<dbReference type="PANTHER" id="PTHR28674:SF1">
    <property type="entry name" value="NOP PROTEIN CHAPERONE 1"/>
    <property type="match status" value="1"/>
</dbReference>
<keyword evidence="2" id="KW-0472">Membrane</keyword>
<keyword evidence="2" id="KW-1133">Transmembrane helix</keyword>
<dbReference type="Pfam" id="PF15370">
    <property type="entry name" value="NOPCHAP1"/>
    <property type="match status" value="1"/>
</dbReference>
<reference evidence="3 4" key="1">
    <citation type="journal article" date="2020" name="IScience">
        <title>Genome Sequencing of the Endangered Kingdonia uniflora (Circaeasteraceae, Ranunculales) Reveals Potential Mechanisms of Evolutionary Specialization.</title>
        <authorList>
            <person name="Sun Y."/>
            <person name="Deng T."/>
            <person name="Zhang A."/>
            <person name="Moore M.J."/>
            <person name="Landis J.B."/>
            <person name="Lin N."/>
            <person name="Zhang H."/>
            <person name="Zhang X."/>
            <person name="Huang J."/>
            <person name="Zhang X."/>
            <person name="Sun H."/>
            <person name="Wang H."/>
        </authorList>
    </citation>
    <scope>NUCLEOTIDE SEQUENCE [LARGE SCALE GENOMIC DNA]</scope>
    <source>
        <strain evidence="3">TB1705</strain>
        <tissue evidence="3">Leaf</tissue>
    </source>
</reference>
<name>A0A7J7KXP9_9MAGN</name>
<keyword evidence="2" id="KW-0812">Transmembrane</keyword>